<dbReference type="Gene3D" id="1.10.3210.10">
    <property type="entry name" value="Hypothetical protein af1432"/>
    <property type="match status" value="1"/>
</dbReference>
<dbReference type="EMBL" id="LR797824">
    <property type="protein sequence ID" value="CAB4241556.1"/>
    <property type="molecule type" value="Genomic_DNA"/>
</dbReference>
<dbReference type="PANTHER" id="PTHR46246">
    <property type="entry name" value="GUANOSINE-3',5'-BIS(DIPHOSPHATE) 3'-PYROPHOSPHOHYDROLASE MESH1"/>
    <property type="match status" value="1"/>
</dbReference>
<gene>
    <name evidence="2" type="ORF">UFOVP71_94</name>
</gene>
<dbReference type="PANTHER" id="PTHR46246:SF1">
    <property type="entry name" value="GUANOSINE-3',5'-BIS(DIPHOSPHATE) 3'-PYROPHOSPHOHYDROLASE MESH1"/>
    <property type="match status" value="1"/>
</dbReference>
<dbReference type="SMART" id="SM00471">
    <property type="entry name" value="HDc"/>
    <property type="match status" value="1"/>
</dbReference>
<evidence type="ECO:0000259" key="1">
    <source>
        <dbReference type="SMART" id="SM00471"/>
    </source>
</evidence>
<proteinExistence type="predicted"/>
<sequence length="167" mass="18421">MELVERARVFATAAHAAVGQMRKYTFEPYIVHPAEVASIVATVPHTEEMLAAAWLHDTVEDTGVTIETIRAEFGEKVAELVGWLTDVSRPEHGNRAHRKALDRAHTAAAPAEAQTIKLADLIANTRSIMEHDEAFARTYLEEKKLMLAVMLHGDVTLMARARGQIGV</sequence>
<evidence type="ECO:0000313" key="2">
    <source>
        <dbReference type="EMBL" id="CAB4241556.1"/>
    </source>
</evidence>
<dbReference type="InterPro" id="IPR003607">
    <property type="entry name" value="HD/PDEase_dom"/>
</dbReference>
<protein>
    <submittedName>
        <fullName evidence="2">HD/PDEase domain containing protein</fullName>
    </submittedName>
</protein>
<dbReference type="GO" id="GO:0008893">
    <property type="term" value="F:guanosine-3',5'-bis(diphosphate) 3'-diphosphatase activity"/>
    <property type="evidence" value="ECO:0007669"/>
    <property type="project" value="TreeGrafter"/>
</dbReference>
<dbReference type="SUPFAM" id="SSF109604">
    <property type="entry name" value="HD-domain/PDEase-like"/>
    <property type="match status" value="1"/>
</dbReference>
<feature type="domain" description="HD/PDEase" evidence="1">
    <location>
        <begin position="25"/>
        <end position="134"/>
    </location>
</feature>
<dbReference type="Pfam" id="PF13328">
    <property type="entry name" value="HD_4"/>
    <property type="match status" value="1"/>
</dbReference>
<reference evidence="2" key="1">
    <citation type="submission" date="2020-05" db="EMBL/GenBank/DDBJ databases">
        <authorList>
            <person name="Chiriac C."/>
            <person name="Salcher M."/>
            <person name="Ghai R."/>
            <person name="Kavagutti S V."/>
        </authorList>
    </citation>
    <scope>NUCLEOTIDE SEQUENCE</scope>
</reference>
<dbReference type="InterPro" id="IPR052194">
    <property type="entry name" value="MESH1"/>
</dbReference>
<accession>A0A6J5T9I7</accession>
<organism evidence="2">
    <name type="scientific">uncultured Caudovirales phage</name>
    <dbReference type="NCBI Taxonomy" id="2100421"/>
    <lineage>
        <taxon>Viruses</taxon>
        <taxon>Duplodnaviria</taxon>
        <taxon>Heunggongvirae</taxon>
        <taxon>Uroviricota</taxon>
        <taxon>Caudoviricetes</taxon>
        <taxon>Peduoviridae</taxon>
        <taxon>Maltschvirus</taxon>
        <taxon>Maltschvirus maltsch</taxon>
    </lineage>
</organism>
<name>A0A6J5T9I7_9CAUD</name>